<evidence type="ECO:0000256" key="12">
    <source>
        <dbReference type="SAM" id="Phobius"/>
    </source>
</evidence>
<keyword evidence="4" id="KW-0732">Signal</keyword>
<feature type="transmembrane region" description="Helical" evidence="12">
    <location>
        <begin position="607"/>
        <end position="630"/>
    </location>
</feature>
<dbReference type="Pfam" id="PF00041">
    <property type="entry name" value="fn3"/>
    <property type="match status" value="1"/>
</dbReference>
<dbReference type="PANTHER" id="PTHR48423">
    <property type="entry name" value="INTERLEUKIN-27 RECEPTOR SUBUNIT ALPHA"/>
    <property type="match status" value="1"/>
</dbReference>
<keyword evidence="7 12" id="KW-0472">Membrane</keyword>
<name>A0ABM1KYB2_GEKJA</name>
<dbReference type="InterPro" id="IPR010457">
    <property type="entry name" value="IgC2-like_lig-bd"/>
</dbReference>
<dbReference type="PANTHER" id="PTHR48423:SF1">
    <property type="entry name" value="INTERLEUKIN-27 RECEPTOR SUBUNIT ALPHA"/>
    <property type="match status" value="1"/>
</dbReference>
<evidence type="ECO:0000256" key="7">
    <source>
        <dbReference type="ARBA" id="ARBA00023136"/>
    </source>
</evidence>
<evidence type="ECO:0000256" key="2">
    <source>
        <dbReference type="ARBA" id="ARBA00008921"/>
    </source>
</evidence>
<evidence type="ECO:0000256" key="11">
    <source>
        <dbReference type="SAM" id="MobiDB-lite"/>
    </source>
</evidence>
<evidence type="ECO:0000259" key="13">
    <source>
        <dbReference type="PROSITE" id="PS50853"/>
    </source>
</evidence>
<keyword evidence="3 12" id="KW-0812">Transmembrane</keyword>
<comment type="similarity">
    <text evidence="2">Belongs to the type I cytokine receptor family. Type 2 subfamily.</text>
</comment>
<sequence>MERIRVTGVSVFAYEDVGHHQVFPLSPVIERGSTLELFCSLGKKLYPYKNASHIIWTLNGDRIAKENYIIVNDSVSGVVIHNFTYEEAHVKCYVDFPIEKQHLARTEIKSGFPPSAPENISCIDNGGKNITCSWTFGRDTYIETDYTIIGKQGREWKKIFLNNTWKSKNGSRSHNFQTTVFYPSFCIQLKLENPLGKAESQCVSQISEEILKLGPTPVKVGKIPGMKKMLRVSWERDMDRNKCRIRYRNMKQNDSKEAYNFTEMYQQNYCDLTNLWSFTEYAVAIQCIKEGSKFWSEWSREQIGTTEEEVPSKEVDLWRVLEKCQPTGSRLVHLFWKQLKEDESLGIIKGYRIKCFTQSNHSLVCARNTTDESVTVWVMEQAYVISVIAHNAAGDSPEAVLRIPSCAEESKDYPRVVMLNASALNEQMTVEWQTSDSDIHSYVVEWYDVLEMNASERSWHYVRDATKWTFQKGAFEQYKCYNISVYPVYKDEIKAPSSIRTYFKQGRPSDGPVAEVENVDKNEATIKWKEIEKGKANGDIINYTIFYITEGGKEIGKTVNASLLQYRLKSLQANVQYTAYVMASTIAGGTKGNDVTFITNRLSLVEIVLINVFAGLLILCLLIFGLLWALKKRMLKRIFWPKIPHPKLPEMNQDNLEKPLKEPQSEENTVIPEVISILKVDENDEYQLLKLEECLGQSKVTTEDAVCQHEASGSGEHEAMKLLLQTAPSPSQHFRSQRLPDPMVQQPLLQKPEESSSEDSPNSNCKDEEKQDQTNVKEKTEFNSYLKNSVCTREFLVCKDLSVPKKKERKKETTPPCVSSGDGQQYVALDAIVLTQH</sequence>
<feature type="domain" description="Fibronectin type-III" evidence="13">
    <location>
        <begin position="214"/>
        <end position="309"/>
    </location>
</feature>
<evidence type="ECO:0000313" key="15">
    <source>
        <dbReference type="RefSeq" id="XP_015278699.1"/>
    </source>
</evidence>
<dbReference type="InterPro" id="IPR013783">
    <property type="entry name" value="Ig-like_fold"/>
</dbReference>
<dbReference type="InterPro" id="IPR003961">
    <property type="entry name" value="FN3_dom"/>
</dbReference>
<dbReference type="SUPFAM" id="SSF48726">
    <property type="entry name" value="Immunoglobulin"/>
    <property type="match status" value="1"/>
</dbReference>
<dbReference type="SMART" id="SM00060">
    <property type="entry name" value="FN3"/>
    <property type="match status" value="3"/>
</dbReference>
<evidence type="ECO:0000256" key="8">
    <source>
        <dbReference type="ARBA" id="ARBA00023170"/>
    </source>
</evidence>
<dbReference type="InterPro" id="IPR036179">
    <property type="entry name" value="Ig-like_dom_sf"/>
</dbReference>
<dbReference type="PROSITE" id="PS50853">
    <property type="entry name" value="FN3"/>
    <property type="match status" value="2"/>
</dbReference>
<keyword evidence="5" id="KW-0677">Repeat</keyword>
<evidence type="ECO:0000256" key="4">
    <source>
        <dbReference type="ARBA" id="ARBA00022729"/>
    </source>
</evidence>
<protein>
    <submittedName>
        <fullName evidence="15">Interleukin-31 receptor subunit alpha</fullName>
    </submittedName>
</protein>
<evidence type="ECO:0000256" key="1">
    <source>
        <dbReference type="ARBA" id="ARBA00004479"/>
    </source>
</evidence>
<dbReference type="Proteomes" id="UP000694871">
    <property type="component" value="Unplaced"/>
</dbReference>
<accession>A0ABM1KYB2</accession>
<reference evidence="15" key="1">
    <citation type="submission" date="2025-08" db="UniProtKB">
        <authorList>
            <consortium name="RefSeq"/>
        </authorList>
    </citation>
    <scope>IDENTIFICATION</scope>
</reference>
<dbReference type="RefSeq" id="XP_015278699.1">
    <property type="nucleotide sequence ID" value="XM_015423213.1"/>
</dbReference>
<evidence type="ECO:0000256" key="9">
    <source>
        <dbReference type="ARBA" id="ARBA00023180"/>
    </source>
</evidence>
<proteinExistence type="inferred from homology"/>
<organism evidence="14 15">
    <name type="scientific">Gekko japonicus</name>
    <name type="common">Schlegel's Japanese gecko</name>
    <dbReference type="NCBI Taxonomy" id="146911"/>
    <lineage>
        <taxon>Eukaryota</taxon>
        <taxon>Metazoa</taxon>
        <taxon>Chordata</taxon>
        <taxon>Craniata</taxon>
        <taxon>Vertebrata</taxon>
        <taxon>Euteleostomi</taxon>
        <taxon>Lepidosauria</taxon>
        <taxon>Squamata</taxon>
        <taxon>Bifurcata</taxon>
        <taxon>Gekkota</taxon>
        <taxon>Gekkonidae</taxon>
        <taxon>Gekkoninae</taxon>
        <taxon>Gekko</taxon>
    </lineage>
</organism>
<keyword evidence="14" id="KW-1185">Reference proteome</keyword>
<keyword evidence="10" id="KW-0393">Immunoglobulin domain</keyword>
<comment type="subcellular location">
    <subcellularLocation>
        <location evidence="1">Membrane</location>
        <topology evidence="1">Single-pass type I membrane protein</topology>
    </subcellularLocation>
</comment>
<dbReference type="CDD" id="cd00063">
    <property type="entry name" value="FN3"/>
    <property type="match status" value="2"/>
</dbReference>
<gene>
    <name evidence="15" type="primary">IL31RA</name>
</gene>
<evidence type="ECO:0000256" key="10">
    <source>
        <dbReference type="ARBA" id="ARBA00023319"/>
    </source>
</evidence>
<dbReference type="InterPro" id="IPR052672">
    <property type="entry name" value="Type1_Cytokine_Rcpt_Type2"/>
</dbReference>
<evidence type="ECO:0000256" key="3">
    <source>
        <dbReference type="ARBA" id="ARBA00022692"/>
    </source>
</evidence>
<evidence type="ECO:0000256" key="5">
    <source>
        <dbReference type="ARBA" id="ARBA00022737"/>
    </source>
</evidence>
<keyword evidence="9" id="KW-0325">Glycoprotein</keyword>
<feature type="region of interest" description="Disordered" evidence="11">
    <location>
        <begin position="748"/>
        <end position="779"/>
    </location>
</feature>
<dbReference type="Pfam" id="PF06328">
    <property type="entry name" value="Lep_receptor_Ig"/>
    <property type="match status" value="1"/>
</dbReference>
<feature type="domain" description="Fibronectin type-III" evidence="13">
    <location>
        <begin position="508"/>
        <end position="602"/>
    </location>
</feature>
<dbReference type="GeneID" id="107120497"/>
<evidence type="ECO:0000313" key="14">
    <source>
        <dbReference type="Proteomes" id="UP000694871"/>
    </source>
</evidence>
<evidence type="ECO:0000256" key="6">
    <source>
        <dbReference type="ARBA" id="ARBA00022989"/>
    </source>
</evidence>
<keyword evidence="6 12" id="KW-1133">Transmembrane helix</keyword>
<dbReference type="SUPFAM" id="SSF49265">
    <property type="entry name" value="Fibronectin type III"/>
    <property type="match status" value="3"/>
</dbReference>
<dbReference type="Gene3D" id="2.60.40.10">
    <property type="entry name" value="Immunoglobulins"/>
    <property type="match status" value="6"/>
</dbReference>
<keyword evidence="8 15" id="KW-0675">Receptor</keyword>
<dbReference type="InterPro" id="IPR036116">
    <property type="entry name" value="FN3_sf"/>
</dbReference>
<feature type="compositionally biased region" description="Basic and acidic residues" evidence="11">
    <location>
        <begin position="765"/>
        <end position="779"/>
    </location>
</feature>